<evidence type="ECO:0000313" key="2">
    <source>
        <dbReference type="EMBL" id="MFD0848201.1"/>
    </source>
</evidence>
<organism evidence="2 3">
    <name type="scientific">Sphingosinicella xenopeptidilytica</name>
    <dbReference type="NCBI Taxonomy" id="364098"/>
    <lineage>
        <taxon>Bacteria</taxon>
        <taxon>Pseudomonadati</taxon>
        <taxon>Pseudomonadota</taxon>
        <taxon>Alphaproteobacteria</taxon>
        <taxon>Sphingomonadales</taxon>
        <taxon>Sphingosinicellaceae</taxon>
        <taxon>Sphingosinicella</taxon>
    </lineage>
</organism>
<evidence type="ECO:0000256" key="1">
    <source>
        <dbReference type="SAM" id="MobiDB-lite"/>
    </source>
</evidence>
<sequence length="153" mass="16312">MDTALDLSFADGSYRFWLPLPQALELERRCGGKSLFQMYDQIGGGLAIDGEAPVYVGGGAAMVTDVREIIRLALIGGNSCIVDGEEKQVGPMTAKQLVDDYVYPARPFTESLHVAWSILHAAITGISLKKKAGAEKPKSPKRSVKAKSSATAG</sequence>
<gene>
    <name evidence="2" type="ORF">ACFQ00_07695</name>
</gene>
<protein>
    <recommendedName>
        <fullName evidence="4">Gene transfer agent family protein</fullName>
    </recommendedName>
</protein>
<dbReference type="RefSeq" id="WP_381488557.1">
    <property type="nucleotide sequence ID" value="NZ_JBHTIK010000004.1"/>
</dbReference>
<feature type="region of interest" description="Disordered" evidence="1">
    <location>
        <begin position="131"/>
        <end position="153"/>
    </location>
</feature>
<accession>A0ABW3C174</accession>
<dbReference type="EMBL" id="JBHTIK010000004">
    <property type="protein sequence ID" value="MFD0848201.1"/>
    <property type="molecule type" value="Genomic_DNA"/>
</dbReference>
<dbReference type="Proteomes" id="UP001597124">
    <property type="component" value="Unassembled WGS sequence"/>
</dbReference>
<reference evidence="3" key="1">
    <citation type="journal article" date="2019" name="Int. J. Syst. Evol. Microbiol.">
        <title>The Global Catalogue of Microorganisms (GCM) 10K type strain sequencing project: providing services to taxonomists for standard genome sequencing and annotation.</title>
        <authorList>
            <consortium name="The Broad Institute Genomics Platform"/>
            <consortium name="The Broad Institute Genome Sequencing Center for Infectious Disease"/>
            <person name="Wu L."/>
            <person name="Ma J."/>
        </authorList>
    </citation>
    <scope>NUCLEOTIDE SEQUENCE [LARGE SCALE GENOMIC DNA]</scope>
    <source>
        <strain evidence="3">CCUG 52537</strain>
    </source>
</reference>
<proteinExistence type="predicted"/>
<name>A0ABW3C174_SPHXN</name>
<evidence type="ECO:0008006" key="4">
    <source>
        <dbReference type="Google" id="ProtNLM"/>
    </source>
</evidence>
<comment type="caution">
    <text evidence="2">The sequence shown here is derived from an EMBL/GenBank/DDBJ whole genome shotgun (WGS) entry which is preliminary data.</text>
</comment>
<keyword evidence="3" id="KW-1185">Reference proteome</keyword>
<evidence type="ECO:0000313" key="3">
    <source>
        <dbReference type="Proteomes" id="UP001597124"/>
    </source>
</evidence>